<keyword evidence="2" id="KW-1185">Reference proteome</keyword>
<name>A0A853IR54_9BURK</name>
<sequence>MPTIRLIAVLNHLGPQARFALAEALDQVAPGHDIDSEALFEQFVRELDNISPLWQRVPENMVMPD</sequence>
<proteinExistence type="predicted"/>
<reference evidence="1 2" key="1">
    <citation type="submission" date="2020-07" db="EMBL/GenBank/DDBJ databases">
        <authorList>
            <person name="Maaloum M."/>
        </authorList>
    </citation>
    <scope>NUCLEOTIDE SEQUENCE [LARGE SCALE GENOMIC DNA]</scope>
    <source>
        <strain evidence="1 2">GCS-AN-3</strain>
    </source>
</reference>
<evidence type="ECO:0000313" key="1">
    <source>
        <dbReference type="EMBL" id="NZA02702.1"/>
    </source>
</evidence>
<protein>
    <submittedName>
        <fullName evidence="1">Uncharacterized protein</fullName>
    </submittedName>
</protein>
<accession>A0A853IR54</accession>
<evidence type="ECO:0000313" key="2">
    <source>
        <dbReference type="Proteomes" id="UP000589716"/>
    </source>
</evidence>
<dbReference type="EMBL" id="JACCKX010000001">
    <property type="protein sequence ID" value="NZA02702.1"/>
    <property type="molecule type" value="Genomic_DNA"/>
</dbReference>
<dbReference type="AlphaFoldDB" id="A0A853IR54"/>
<gene>
    <name evidence="1" type="ORF">H0I39_14780</name>
</gene>
<organism evidence="1 2">
    <name type="scientific">Ottowia beijingensis</name>
    <dbReference type="NCBI Taxonomy" id="1207057"/>
    <lineage>
        <taxon>Bacteria</taxon>
        <taxon>Pseudomonadati</taxon>
        <taxon>Pseudomonadota</taxon>
        <taxon>Betaproteobacteria</taxon>
        <taxon>Burkholderiales</taxon>
        <taxon>Comamonadaceae</taxon>
        <taxon>Ottowia</taxon>
    </lineage>
</organism>
<dbReference type="RefSeq" id="WP_180551011.1">
    <property type="nucleotide sequence ID" value="NZ_JACCKX010000001.1"/>
</dbReference>
<comment type="caution">
    <text evidence="1">The sequence shown here is derived from an EMBL/GenBank/DDBJ whole genome shotgun (WGS) entry which is preliminary data.</text>
</comment>
<dbReference type="Proteomes" id="UP000589716">
    <property type="component" value="Unassembled WGS sequence"/>
</dbReference>